<gene>
    <name evidence="1" type="ORF">OCBIM_22015287mg</name>
</gene>
<protein>
    <recommendedName>
        <fullName evidence="2">Reverse transcriptase domain-containing protein</fullName>
    </recommendedName>
</protein>
<dbReference type="AlphaFoldDB" id="A0A0L8FLG6"/>
<feature type="non-terminal residue" evidence="1">
    <location>
        <position position="1"/>
    </location>
</feature>
<name>A0A0L8FLG6_OCTBM</name>
<dbReference type="EMBL" id="KQ429244">
    <property type="protein sequence ID" value="KOF65529.1"/>
    <property type="molecule type" value="Genomic_DNA"/>
</dbReference>
<dbReference type="SUPFAM" id="SSF57903">
    <property type="entry name" value="FYVE/PHD zinc finger"/>
    <property type="match status" value="1"/>
</dbReference>
<organism evidence="1">
    <name type="scientific">Octopus bimaculoides</name>
    <name type="common">California two-spotted octopus</name>
    <dbReference type="NCBI Taxonomy" id="37653"/>
    <lineage>
        <taxon>Eukaryota</taxon>
        <taxon>Metazoa</taxon>
        <taxon>Spiralia</taxon>
        <taxon>Lophotrochozoa</taxon>
        <taxon>Mollusca</taxon>
        <taxon>Cephalopoda</taxon>
        <taxon>Coleoidea</taxon>
        <taxon>Octopodiformes</taxon>
        <taxon>Octopoda</taxon>
        <taxon>Incirrata</taxon>
        <taxon>Octopodidae</taxon>
        <taxon>Octopus</taxon>
    </lineage>
</organism>
<dbReference type="Gene3D" id="3.30.40.10">
    <property type="entry name" value="Zinc/RING finger domain, C3HC4 (zinc finger)"/>
    <property type="match status" value="1"/>
</dbReference>
<dbReference type="InterPro" id="IPR013083">
    <property type="entry name" value="Znf_RING/FYVE/PHD"/>
</dbReference>
<sequence length="181" mass="20470">KTFERVLHCMIWWTLRNLGIDEWLVEAIQATCRGFVKEFKTGCPWELLYTDDLALLADSVTELEKKFQVCKWPCSICGKGVGRNSILCAQCKLWTHKRSSGIIGRLSEKAVFVCGRCTGAIKTTDSQEINFLKCPGGSLKVEDNFCYLRNLKGSGGGSTESVIVRIRIEWRIFIELLLLLT</sequence>
<proteinExistence type="predicted"/>
<dbReference type="InterPro" id="IPR011011">
    <property type="entry name" value="Znf_FYVE_PHD"/>
</dbReference>
<evidence type="ECO:0008006" key="2">
    <source>
        <dbReference type="Google" id="ProtNLM"/>
    </source>
</evidence>
<accession>A0A0L8FLG6</accession>
<reference evidence="1" key="1">
    <citation type="submission" date="2015-07" db="EMBL/GenBank/DDBJ databases">
        <title>MeaNS - Measles Nucleotide Surveillance Program.</title>
        <authorList>
            <person name="Tran T."/>
            <person name="Druce J."/>
        </authorList>
    </citation>
    <scope>NUCLEOTIDE SEQUENCE</scope>
    <source>
        <strain evidence="1">UCB-OBI-ISO-001</strain>
        <tissue evidence="1">Gonad</tissue>
    </source>
</reference>
<evidence type="ECO:0000313" key="1">
    <source>
        <dbReference type="EMBL" id="KOF65529.1"/>
    </source>
</evidence>